<organism evidence="2 3">
    <name type="scientific">Digitaria exilis</name>
    <dbReference type="NCBI Taxonomy" id="1010633"/>
    <lineage>
        <taxon>Eukaryota</taxon>
        <taxon>Viridiplantae</taxon>
        <taxon>Streptophyta</taxon>
        <taxon>Embryophyta</taxon>
        <taxon>Tracheophyta</taxon>
        <taxon>Spermatophyta</taxon>
        <taxon>Magnoliopsida</taxon>
        <taxon>Liliopsida</taxon>
        <taxon>Poales</taxon>
        <taxon>Poaceae</taxon>
        <taxon>PACMAD clade</taxon>
        <taxon>Panicoideae</taxon>
        <taxon>Panicodae</taxon>
        <taxon>Paniceae</taxon>
        <taxon>Anthephorinae</taxon>
        <taxon>Digitaria</taxon>
    </lineage>
</organism>
<accession>A0A835FFC6</accession>
<evidence type="ECO:0000256" key="1">
    <source>
        <dbReference type="SAM" id="Phobius"/>
    </source>
</evidence>
<dbReference type="EMBL" id="JACEFO010001035">
    <property type="protein sequence ID" value="KAF8749605.1"/>
    <property type="molecule type" value="Genomic_DNA"/>
</dbReference>
<evidence type="ECO:0000313" key="2">
    <source>
        <dbReference type="EMBL" id="KAF8749605.1"/>
    </source>
</evidence>
<proteinExistence type="predicted"/>
<name>A0A835FFC6_9POAL</name>
<keyword evidence="1" id="KW-0812">Transmembrane</keyword>
<protein>
    <submittedName>
        <fullName evidence="2">Uncharacterized protein</fullName>
    </submittedName>
</protein>
<comment type="caution">
    <text evidence="2">The sequence shown here is derived from an EMBL/GenBank/DDBJ whole genome shotgun (WGS) entry which is preliminary data.</text>
</comment>
<keyword evidence="1" id="KW-0472">Membrane</keyword>
<gene>
    <name evidence="2" type="ORF">HU200_012623</name>
</gene>
<dbReference type="AlphaFoldDB" id="A0A835FFC6"/>
<dbReference type="Proteomes" id="UP000636709">
    <property type="component" value="Unassembled WGS sequence"/>
</dbReference>
<dbReference type="OrthoDB" id="719961at2759"/>
<sequence length="130" mass="14281">MESVRTVSCWSMAKFVISLPMASLMITCARSRILLRRFSTSSSAGLGSLLMKKFMDLVPDVFATPPTDGTGQCRWHPEGRRYPAKSLKERLRYIPDAVHAIDFVSSAPTSVNDMDTTSAGISSLANPFPH</sequence>
<evidence type="ECO:0000313" key="3">
    <source>
        <dbReference type="Proteomes" id="UP000636709"/>
    </source>
</evidence>
<feature type="transmembrane region" description="Helical" evidence="1">
    <location>
        <begin position="12"/>
        <end position="29"/>
    </location>
</feature>
<keyword evidence="3" id="KW-1185">Reference proteome</keyword>
<keyword evidence="1" id="KW-1133">Transmembrane helix</keyword>
<reference evidence="2" key="1">
    <citation type="submission" date="2020-07" db="EMBL/GenBank/DDBJ databases">
        <title>Genome sequence and genetic diversity analysis of an under-domesticated orphan crop, white fonio (Digitaria exilis).</title>
        <authorList>
            <person name="Bennetzen J.L."/>
            <person name="Chen S."/>
            <person name="Ma X."/>
            <person name="Wang X."/>
            <person name="Yssel A.E.J."/>
            <person name="Chaluvadi S.R."/>
            <person name="Johnson M."/>
            <person name="Gangashetty P."/>
            <person name="Hamidou F."/>
            <person name="Sanogo M.D."/>
            <person name="Zwaenepoel A."/>
            <person name="Wallace J."/>
            <person name="Van De Peer Y."/>
            <person name="Van Deynze A."/>
        </authorList>
    </citation>
    <scope>NUCLEOTIDE SEQUENCE</scope>
    <source>
        <tissue evidence="2">Leaves</tissue>
    </source>
</reference>